<feature type="region of interest" description="Disordered" evidence="1">
    <location>
        <begin position="617"/>
        <end position="669"/>
    </location>
</feature>
<feature type="region of interest" description="Disordered" evidence="1">
    <location>
        <begin position="123"/>
        <end position="157"/>
    </location>
</feature>
<comment type="caution">
    <text evidence="3">The sequence shown here is derived from an EMBL/GenBank/DDBJ whole genome shotgun (WGS) entry which is preliminary data.</text>
</comment>
<gene>
    <name evidence="3" type="ORF">PMAYCL1PPCAC_07520</name>
</gene>
<sequence length="669" mass="76600">MEFFYTGEDGTEQGPFSERLMTDWVREYQFSKDQKIRFYLNGREYKTTLERMRTKNGNCTPFIFTKCERVDKEKQLRKEIEEASLSTEKIGAMMDDLRKNIAKTSLDSRQLMERMQRKIDAMKEETGENNGDDEPAYTKVLPPAKNRDSKASTSNTPKRVLPLYDVSSLKDEETDIGDDRESIKLFRSILDDVDLDAAQDSLKLPVPEKCRVCGTLLSEGTLRSWLCHITSKNHIEKFRQKGGRVTLQCIDWYSTQLEQFPRKRETSMRGVGKGGEEKQEEETVDLQKKKLECYMGVIMLPLHVPLLHVDPSDTTKLSSLRGREEMKKLRDLIYGQTDRYSAAKSLFLPRTTCEVCNLKFDFTPHIVPHFLSNDHINKYLEMRGSFSQHDFDFWTEICRLFPEAGKDSRDQREVRAQLRSMGKILDISTCKDSLHYSIYGGENRMRHIVDFVKKQLVEHKRPVVVYVRSEEMGNEVMEHIQEQLADSRIGWVNSTEECHQLEVMVTDISLRLTRPHAIAFPSAPLEPVKKAEYAQKMCADHVEANMIIAFGVDESSELRKLSRRVTVPANSAAPPHSEPPTATTMMATDPVSLQTSSSTPPLLEILPSWTSLRVNSPVHSVSPLNSQLQKDAHSSSTYPTVPPNQRRYDPYQASESPKSVGESKKCAMM</sequence>
<reference evidence="4" key="1">
    <citation type="submission" date="2022-10" db="EMBL/GenBank/DDBJ databases">
        <title>Genome assembly of Pristionchus species.</title>
        <authorList>
            <person name="Yoshida K."/>
            <person name="Sommer R.J."/>
        </authorList>
    </citation>
    <scope>NUCLEOTIDE SEQUENCE [LARGE SCALE GENOMIC DNA]</scope>
    <source>
        <strain evidence="4">RS5460</strain>
    </source>
</reference>
<name>A0AAN5CAZ5_9BILA</name>
<dbReference type="InterPro" id="IPR035445">
    <property type="entry name" value="GYF-like_dom_sf"/>
</dbReference>
<dbReference type="Proteomes" id="UP001328107">
    <property type="component" value="Unassembled WGS sequence"/>
</dbReference>
<protein>
    <recommendedName>
        <fullName evidence="2">GYF domain-containing protein</fullName>
    </recommendedName>
</protein>
<evidence type="ECO:0000259" key="2">
    <source>
        <dbReference type="PROSITE" id="PS50829"/>
    </source>
</evidence>
<dbReference type="AlphaFoldDB" id="A0AAN5CAZ5"/>
<dbReference type="SUPFAM" id="SSF55277">
    <property type="entry name" value="GYF domain"/>
    <property type="match status" value="1"/>
</dbReference>
<keyword evidence="4" id="KW-1185">Reference proteome</keyword>
<feature type="domain" description="GYF" evidence="2">
    <location>
        <begin position="1"/>
        <end position="53"/>
    </location>
</feature>
<dbReference type="InterPro" id="IPR003169">
    <property type="entry name" value="GYF"/>
</dbReference>
<accession>A0AAN5CAZ5</accession>
<proteinExistence type="predicted"/>
<evidence type="ECO:0000313" key="4">
    <source>
        <dbReference type="Proteomes" id="UP001328107"/>
    </source>
</evidence>
<evidence type="ECO:0000313" key="3">
    <source>
        <dbReference type="EMBL" id="GMR37325.1"/>
    </source>
</evidence>
<dbReference type="EMBL" id="BTRK01000002">
    <property type="protein sequence ID" value="GMR37325.1"/>
    <property type="molecule type" value="Genomic_DNA"/>
</dbReference>
<evidence type="ECO:0000256" key="1">
    <source>
        <dbReference type="SAM" id="MobiDB-lite"/>
    </source>
</evidence>
<dbReference type="PROSITE" id="PS50829">
    <property type="entry name" value="GYF"/>
    <property type="match status" value="1"/>
</dbReference>
<feature type="compositionally biased region" description="Polar residues" evidence="1">
    <location>
        <begin position="617"/>
        <end position="639"/>
    </location>
</feature>
<feature type="region of interest" description="Disordered" evidence="1">
    <location>
        <begin position="565"/>
        <end position="585"/>
    </location>
</feature>
<organism evidence="3 4">
    <name type="scientific">Pristionchus mayeri</name>
    <dbReference type="NCBI Taxonomy" id="1317129"/>
    <lineage>
        <taxon>Eukaryota</taxon>
        <taxon>Metazoa</taxon>
        <taxon>Ecdysozoa</taxon>
        <taxon>Nematoda</taxon>
        <taxon>Chromadorea</taxon>
        <taxon>Rhabditida</taxon>
        <taxon>Rhabditina</taxon>
        <taxon>Diplogasteromorpha</taxon>
        <taxon>Diplogasteroidea</taxon>
        <taxon>Neodiplogasteridae</taxon>
        <taxon>Pristionchus</taxon>
    </lineage>
</organism>